<dbReference type="AlphaFoldDB" id="J9BQ18"/>
<protein>
    <submittedName>
        <fullName evidence="1">Uncharacterized protein</fullName>
    </submittedName>
</protein>
<evidence type="ECO:0000313" key="1">
    <source>
        <dbReference type="EMBL" id="EJW89665.1"/>
    </source>
</evidence>
<reference evidence="1" key="1">
    <citation type="journal article" date="2012" name="PLoS ONE">
        <title>Gene sets for utilization of primary and secondary nutrition supplies in the distal gut of endangered iberian lynx.</title>
        <authorList>
            <person name="Alcaide M."/>
            <person name="Messina E."/>
            <person name="Richter M."/>
            <person name="Bargiela R."/>
            <person name="Peplies J."/>
            <person name="Huws S.A."/>
            <person name="Newbold C.J."/>
            <person name="Golyshin P.N."/>
            <person name="Simon M.A."/>
            <person name="Lopez G."/>
            <person name="Yakimov M.M."/>
            <person name="Ferrer M."/>
        </authorList>
    </citation>
    <scope>NUCLEOTIDE SEQUENCE</scope>
</reference>
<dbReference type="EMBL" id="AMCI01009345">
    <property type="protein sequence ID" value="EJW89665.1"/>
    <property type="molecule type" value="Genomic_DNA"/>
</dbReference>
<organism evidence="1">
    <name type="scientific">gut metagenome</name>
    <dbReference type="NCBI Taxonomy" id="749906"/>
    <lineage>
        <taxon>unclassified sequences</taxon>
        <taxon>metagenomes</taxon>
        <taxon>organismal metagenomes</taxon>
    </lineage>
</organism>
<sequence length="228" mass="26714">MTHEITRRDSEIQTFSMQPILYYRAVDRDCLSIKDALTIPSLPLSLLRKECPEKIEGLIVKCVQAMLMYYGFDPKTEKTVSGYQVHTLAQDILSKYYYFNFSDLCVCFKRARQNPGLYEKFYGKFDASVVMRWFAVYDGERDEILQSLPPDKAKVVHTGQEMNRDEYIECLEAMVAGGDLYANEWLIKVGMFERLMFNNKGKYVVYQYNRKHRLDEPVGKNGKIGWQR</sequence>
<proteinExistence type="predicted"/>
<gene>
    <name evidence="1" type="ORF">EVA_22265</name>
</gene>
<accession>J9BQ18</accession>
<comment type="caution">
    <text evidence="1">The sequence shown here is derived from an EMBL/GenBank/DDBJ whole genome shotgun (WGS) entry which is preliminary data.</text>
</comment>
<name>J9BQ18_9ZZZZ</name>